<evidence type="ECO:0000259" key="19">
    <source>
        <dbReference type="Pfam" id="PF02096"/>
    </source>
</evidence>
<evidence type="ECO:0000256" key="10">
    <source>
        <dbReference type="ARBA" id="ARBA00023186"/>
    </source>
</evidence>
<dbReference type="RefSeq" id="WP_015750475.1">
    <property type="nucleotide sequence ID" value="NC_013235.1"/>
</dbReference>
<keyword evidence="7" id="KW-0653">Protein transport</keyword>
<evidence type="ECO:0000256" key="17">
    <source>
        <dbReference type="SAM" id="MobiDB-lite"/>
    </source>
</evidence>
<evidence type="ECO:0000256" key="2">
    <source>
        <dbReference type="ARBA" id="ARBA00010527"/>
    </source>
</evidence>
<dbReference type="InterPro" id="IPR047196">
    <property type="entry name" value="YidC_ALB_C"/>
</dbReference>
<evidence type="ECO:0000256" key="13">
    <source>
        <dbReference type="ARBA" id="ARBA00031538"/>
    </source>
</evidence>
<keyword evidence="9 18" id="KW-0472">Membrane</keyword>
<evidence type="ECO:0000256" key="18">
    <source>
        <dbReference type="SAM" id="Phobius"/>
    </source>
</evidence>
<evidence type="ECO:0000256" key="4">
    <source>
        <dbReference type="ARBA" id="ARBA00022448"/>
    </source>
</evidence>
<organism evidence="20 21">
    <name type="scientific">Nakamurella multipartita (strain ATCC 700099 / DSM 44233 / CIP 104796 / JCM 9543 / NBRC 105858 / Y-104)</name>
    <name type="common">Microsphaera multipartita</name>
    <dbReference type="NCBI Taxonomy" id="479431"/>
    <lineage>
        <taxon>Bacteria</taxon>
        <taxon>Bacillati</taxon>
        <taxon>Actinomycetota</taxon>
        <taxon>Actinomycetes</taxon>
        <taxon>Nakamurellales</taxon>
        <taxon>Nakamurellaceae</taxon>
        <taxon>Nakamurella</taxon>
    </lineage>
</organism>
<feature type="compositionally biased region" description="Low complexity" evidence="17">
    <location>
        <begin position="360"/>
        <end position="378"/>
    </location>
</feature>
<dbReference type="Proteomes" id="UP000002218">
    <property type="component" value="Chromosome"/>
</dbReference>
<reference evidence="21" key="1">
    <citation type="submission" date="2009-09" db="EMBL/GenBank/DDBJ databases">
        <title>The complete genome of Nakamurella multipartita DSM 44233.</title>
        <authorList>
            <consortium name="US DOE Joint Genome Institute (JGI-PGF)"/>
            <person name="Lucas S."/>
            <person name="Copeland A."/>
            <person name="Lapidus A."/>
            <person name="Glavina del Rio T."/>
            <person name="Dalin E."/>
            <person name="Tice H."/>
            <person name="Bruce D."/>
            <person name="Goodwin L."/>
            <person name="Pitluck S."/>
            <person name="Kyrpides N."/>
            <person name="Mavromatis K."/>
            <person name="Ivanova N."/>
            <person name="Ovchinnikova G."/>
            <person name="Sims D."/>
            <person name="Meincke L."/>
            <person name="Brettin T."/>
            <person name="Detter J.C."/>
            <person name="Han C."/>
            <person name="Larimer F."/>
            <person name="Land M."/>
            <person name="Hauser L."/>
            <person name="Markowitz V."/>
            <person name="Cheng J.-F."/>
            <person name="Hugenholtz P."/>
            <person name="Woyke T."/>
            <person name="Wu D."/>
            <person name="Klenk H.-P."/>
            <person name="Eisen J.A."/>
        </authorList>
    </citation>
    <scope>NUCLEOTIDE SEQUENCE [LARGE SCALE GENOMIC DNA]</scope>
    <source>
        <strain evidence="21">ATCC 700099 / DSM 44233 / CIP 104796 / JCM 9543 / NBRC 105858 / Y-104</strain>
    </source>
</reference>
<dbReference type="GO" id="GO:0015031">
    <property type="term" value="P:protein transport"/>
    <property type="evidence" value="ECO:0007669"/>
    <property type="project" value="UniProtKB-KW"/>
</dbReference>
<feature type="compositionally biased region" description="Polar residues" evidence="17">
    <location>
        <begin position="328"/>
        <end position="340"/>
    </location>
</feature>
<evidence type="ECO:0000256" key="11">
    <source>
        <dbReference type="ARBA" id="ARBA00025034"/>
    </source>
</evidence>
<dbReference type="GO" id="GO:0051205">
    <property type="term" value="P:protein insertion into membrane"/>
    <property type="evidence" value="ECO:0007669"/>
    <property type="project" value="TreeGrafter"/>
</dbReference>
<comment type="similarity">
    <text evidence="2">Belongs to the OXA1/ALB3/YidC family. Type 1 subfamily.</text>
</comment>
<dbReference type="GO" id="GO:0032977">
    <property type="term" value="F:membrane insertase activity"/>
    <property type="evidence" value="ECO:0007669"/>
    <property type="project" value="InterPro"/>
</dbReference>
<proteinExistence type="inferred from homology"/>
<comment type="subunit">
    <text evidence="12">Interacts with the Sec translocase complex via SecD. Specifically interacts with transmembrane segments of nascent integral membrane proteins during membrane integration.</text>
</comment>
<evidence type="ECO:0000313" key="21">
    <source>
        <dbReference type="Proteomes" id="UP000002218"/>
    </source>
</evidence>
<evidence type="ECO:0000256" key="9">
    <source>
        <dbReference type="ARBA" id="ARBA00023136"/>
    </source>
</evidence>
<dbReference type="KEGG" id="nml:Namu_5412"/>
<dbReference type="PANTHER" id="PTHR12428:SF65">
    <property type="entry name" value="CYTOCHROME C OXIDASE ASSEMBLY PROTEIN COX18, MITOCHONDRIAL"/>
    <property type="match status" value="1"/>
</dbReference>
<name>C8XE91_NAKMY</name>
<dbReference type="PANTHER" id="PTHR12428">
    <property type="entry name" value="OXA1"/>
    <property type="match status" value="1"/>
</dbReference>
<accession>C8XE91</accession>
<dbReference type="InterPro" id="IPR001708">
    <property type="entry name" value="YidC/ALB3/OXA1/COX18"/>
</dbReference>
<dbReference type="CDD" id="cd20070">
    <property type="entry name" value="5TM_YidC_Alb3"/>
    <property type="match status" value="1"/>
</dbReference>
<feature type="transmembrane region" description="Helical" evidence="18">
    <location>
        <begin position="101"/>
        <end position="124"/>
    </location>
</feature>
<keyword evidence="10" id="KW-0143">Chaperone</keyword>
<dbReference type="FunCoup" id="C8XE91">
    <property type="interactions" value="22"/>
</dbReference>
<keyword evidence="5" id="KW-1003">Cell membrane</keyword>
<sequence>MTFNFWSLDYIYYPVSGIMWVWHKIFGAVLGPDQAITWVLSVIFLIFTLRAILFKPFMKQMESQLKMQAIQPRMKQLREKYKDDKQRLSEEMMKLNKEAGVNPLASCLPALIQAPVFIGLFHVLRMFQPVNDGPGGPSVWFYRENVYFFNHADVVSMGGAKLPGGAPLVGYMTMQADQLAFMDGVREAIIWWGVPLTILAGIATHMTSRRSVARQAQMNVDAAANPQTAIMNKLMLYMFPLFVIFGGPFFPLAILFYWLANNSWTFGQLYVAHRIQDRKALAQAQVVEEAKEASRFTTPKPGARPKGSANRPVVTPSKLTDPAGEASANGTGPAATNGSPNGKPKGSGTPAAGDGVSMTKPAGDKAAGAKPAPGAKPRGGPKKKR</sequence>
<dbReference type="EMBL" id="CP001737">
    <property type="protein sequence ID" value="ACV81675.1"/>
    <property type="molecule type" value="Genomic_DNA"/>
</dbReference>
<dbReference type="Pfam" id="PF02096">
    <property type="entry name" value="60KD_IMP"/>
    <property type="match status" value="1"/>
</dbReference>
<evidence type="ECO:0000256" key="1">
    <source>
        <dbReference type="ARBA" id="ARBA00004651"/>
    </source>
</evidence>
<reference evidence="20 21" key="2">
    <citation type="journal article" date="2010" name="Stand. Genomic Sci.">
        <title>Complete genome sequence of Nakamurella multipartita type strain (Y-104).</title>
        <authorList>
            <person name="Tice H."/>
            <person name="Mayilraj S."/>
            <person name="Sims D."/>
            <person name="Lapidus A."/>
            <person name="Nolan M."/>
            <person name="Lucas S."/>
            <person name="Glavina Del Rio T."/>
            <person name="Copeland A."/>
            <person name="Cheng J.F."/>
            <person name="Meincke L."/>
            <person name="Bruce D."/>
            <person name="Goodwin L."/>
            <person name="Pitluck S."/>
            <person name="Ivanova N."/>
            <person name="Mavromatis K."/>
            <person name="Ovchinnikova G."/>
            <person name="Pati A."/>
            <person name="Chen A."/>
            <person name="Palaniappan K."/>
            <person name="Land M."/>
            <person name="Hauser L."/>
            <person name="Chang Y.J."/>
            <person name="Jeffries C.D."/>
            <person name="Detter J.C."/>
            <person name="Brettin T."/>
            <person name="Rohde M."/>
            <person name="Goker M."/>
            <person name="Bristow J."/>
            <person name="Eisen J.A."/>
            <person name="Markowitz V."/>
            <person name="Hugenholtz P."/>
            <person name="Kyrpides N.C."/>
            <person name="Klenk H.P."/>
            <person name="Chen F."/>
        </authorList>
    </citation>
    <scope>NUCLEOTIDE SEQUENCE [LARGE SCALE GENOMIC DNA]</scope>
    <source>
        <strain evidence="21">ATCC 700099 / DSM 44233 / CIP 104796 / JCM 9543 / NBRC 105858 / Y-104</strain>
    </source>
</reference>
<dbReference type="HOGENOM" id="CLU_036138_3_0_11"/>
<evidence type="ECO:0000256" key="5">
    <source>
        <dbReference type="ARBA" id="ARBA00022475"/>
    </source>
</evidence>
<gene>
    <name evidence="20" type="ordered locus">Namu_5412</name>
</gene>
<dbReference type="InterPro" id="IPR028055">
    <property type="entry name" value="YidC/Oxa/ALB_C"/>
</dbReference>
<feature type="transmembrane region" description="Helical" evidence="18">
    <location>
        <begin position="189"/>
        <end position="208"/>
    </location>
</feature>
<keyword evidence="4" id="KW-0813">Transport</keyword>
<evidence type="ECO:0000256" key="12">
    <source>
        <dbReference type="ARBA" id="ARBA00026028"/>
    </source>
</evidence>
<dbReference type="GO" id="GO:0005886">
    <property type="term" value="C:plasma membrane"/>
    <property type="evidence" value="ECO:0007669"/>
    <property type="project" value="UniProtKB-SubCell"/>
</dbReference>
<evidence type="ECO:0000313" key="20">
    <source>
        <dbReference type="EMBL" id="ACV81675.1"/>
    </source>
</evidence>
<evidence type="ECO:0000256" key="6">
    <source>
        <dbReference type="ARBA" id="ARBA00022692"/>
    </source>
</evidence>
<feature type="transmembrane region" description="Helical" evidence="18">
    <location>
        <begin position="36"/>
        <end position="57"/>
    </location>
</feature>
<feature type="domain" description="Membrane insertase YidC/Oxa/ALB C-terminal" evidence="19">
    <location>
        <begin position="38"/>
        <end position="273"/>
    </location>
</feature>
<dbReference type="AlphaFoldDB" id="C8XE91"/>
<keyword evidence="21" id="KW-1185">Reference proteome</keyword>
<dbReference type="eggNOG" id="COG0706">
    <property type="taxonomic scope" value="Bacteria"/>
</dbReference>
<evidence type="ECO:0000256" key="8">
    <source>
        <dbReference type="ARBA" id="ARBA00022989"/>
    </source>
</evidence>
<evidence type="ECO:0000256" key="16">
    <source>
        <dbReference type="RuleBase" id="RU003945"/>
    </source>
</evidence>
<dbReference type="NCBIfam" id="TIGR03592">
    <property type="entry name" value="yidC_oxa1_cterm"/>
    <property type="match status" value="1"/>
</dbReference>
<evidence type="ECO:0000256" key="3">
    <source>
        <dbReference type="ARBA" id="ARBA00015325"/>
    </source>
</evidence>
<dbReference type="STRING" id="479431.Namu_5412"/>
<feature type="transmembrane region" description="Helical" evidence="18">
    <location>
        <begin position="234"/>
        <end position="259"/>
    </location>
</feature>
<dbReference type="NCBIfam" id="NF002899">
    <property type="entry name" value="PRK03449.1"/>
    <property type="match status" value="1"/>
</dbReference>
<comment type="function">
    <text evidence="11">Required for the insertion and/or proper folding and/or complex formation of integral membrane proteins into the membrane. Involved in integration of membrane proteins that insert both dependently and independently of the Sec translocase complex, as well as at least some lipoproteins. Aids folding of multispanning membrane proteins.</text>
</comment>
<comment type="subcellular location">
    <subcellularLocation>
        <location evidence="1">Cell membrane</location>
        <topology evidence="1">Multi-pass membrane protein</topology>
    </subcellularLocation>
    <subcellularLocation>
        <location evidence="16">Membrane</location>
        <topology evidence="16">Multi-pass membrane protein</topology>
    </subcellularLocation>
</comment>
<keyword evidence="6 16" id="KW-0812">Transmembrane</keyword>
<evidence type="ECO:0000256" key="14">
    <source>
        <dbReference type="ARBA" id="ARBA00033245"/>
    </source>
</evidence>
<evidence type="ECO:0000256" key="15">
    <source>
        <dbReference type="ARBA" id="ARBA00033342"/>
    </source>
</evidence>
<protein>
    <recommendedName>
        <fullName evidence="3">Membrane protein insertase YidC</fullName>
    </recommendedName>
    <alternativeName>
        <fullName evidence="15">Foldase YidC</fullName>
    </alternativeName>
    <alternativeName>
        <fullName evidence="14">Membrane integrase YidC</fullName>
    </alternativeName>
    <alternativeName>
        <fullName evidence="13">Membrane protein YidC</fullName>
    </alternativeName>
</protein>
<feature type="region of interest" description="Disordered" evidence="17">
    <location>
        <begin position="289"/>
        <end position="385"/>
    </location>
</feature>
<dbReference type="InParanoid" id="C8XE91"/>
<evidence type="ECO:0000256" key="7">
    <source>
        <dbReference type="ARBA" id="ARBA00022927"/>
    </source>
</evidence>
<keyword evidence="8 18" id="KW-1133">Transmembrane helix</keyword>